<dbReference type="AlphaFoldDB" id="A0ABD6AYN9"/>
<proteinExistence type="predicted"/>
<protein>
    <submittedName>
        <fullName evidence="1">SRPBCC family protein</fullName>
    </submittedName>
</protein>
<dbReference type="Proteomes" id="UP001597187">
    <property type="component" value="Unassembled WGS sequence"/>
</dbReference>
<evidence type="ECO:0000313" key="1">
    <source>
        <dbReference type="EMBL" id="MFD1515040.1"/>
    </source>
</evidence>
<sequence length="151" mass="16876">MRATAAIEVDRPSEDVWAYVANVENMDEWVVGSSDTRRVGDEVGVGARYEGQYSYGGRTSPMVYEVTDYDPERRYGVRSVEGPFPFEGELTLAETPTGTRVTNTIDAGSDGRTTTVLFTLFGPLMRRMMARRLRAELETLRDRLEADPVPA</sequence>
<comment type="caution">
    <text evidence="1">The sequence shown here is derived from an EMBL/GenBank/DDBJ whole genome shotgun (WGS) entry which is preliminary data.</text>
</comment>
<dbReference type="EMBL" id="JBHUDC010000008">
    <property type="protein sequence ID" value="MFD1515040.1"/>
    <property type="molecule type" value="Genomic_DNA"/>
</dbReference>
<dbReference type="Gene3D" id="3.30.530.20">
    <property type="match status" value="1"/>
</dbReference>
<dbReference type="RefSeq" id="WP_250874964.1">
    <property type="nucleotide sequence ID" value="NZ_JALXFV010000008.1"/>
</dbReference>
<gene>
    <name evidence="1" type="ORF">ACFSBT_17300</name>
</gene>
<dbReference type="InterPro" id="IPR023393">
    <property type="entry name" value="START-like_dom_sf"/>
</dbReference>
<dbReference type="SUPFAM" id="SSF55961">
    <property type="entry name" value="Bet v1-like"/>
    <property type="match status" value="1"/>
</dbReference>
<dbReference type="InterPro" id="IPR019587">
    <property type="entry name" value="Polyketide_cyclase/dehydratase"/>
</dbReference>
<accession>A0ABD6AYN9</accession>
<evidence type="ECO:0000313" key="2">
    <source>
        <dbReference type="Proteomes" id="UP001597187"/>
    </source>
</evidence>
<reference evidence="1 2" key="1">
    <citation type="journal article" date="2019" name="Int. J. Syst. Evol. Microbiol.">
        <title>The Global Catalogue of Microorganisms (GCM) 10K type strain sequencing project: providing services to taxonomists for standard genome sequencing and annotation.</title>
        <authorList>
            <consortium name="The Broad Institute Genomics Platform"/>
            <consortium name="The Broad Institute Genome Sequencing Center for Infectious Disease"/>
            <person name="Wu L."/>
            <person name="Ma J."/>
        </authorList>
    </citation>
    <scope>NUCLEOTIDE SEQUENCE [LARGE SCALE GENOMIC DNA]</scope>
    <source>
        <strain evidence="1 2">CGMCC 1.12563</strain>
    </source>
</reference>
<organism evidence="1 2">
    <name type="scientific">Halomarina rubra</name>
    <dbReference type="NCBI Taxonomy" id="2071873"/>
    <lineage>
        <taxon>Archaea</taxon>
        <taxon>Methanobacteriati</taxon>
        <taxon>Methanobacteriota</taxon>
        <taxon>Stenosarchaea group</taxon>
        <taxon>Halobacteria</taxon>
        <taxon>Halobacteriales</taxon>
        <taxon>Natronomonadaceae</taxon>
        <taxon>Halomarina</taxon>
    </lineage>
</organism>
<dbReference type="Pfam" id="PF10604">
    <property type="entry name" value="Polyketide_cyc2"/>
    <property type="match status" value="1"/>
</dbReference>
<name>A0ABD6AYN9_9EURY</name>
<keyword evidence="2" id="KW-1185">Reference proteome</keyword>